<proteinExistence type="predicted"/>
<accession>A0A0H4T7M4</accession>
<dbReference type="AlphaFoldDB" id="A0A0H4T7M4"/>
<name>A0A0H4T7M4_9BACT</name>
<protein>
    <submittedName>
        <fullName evidence="1">Uncharacterized protein</fullName>
    </submittedName>
</protein>
<evidence type="ECO:0000313" key="1">
    <source>
        <dbReference type="EMBL" id="AKQ02457.1"/>
    </source>
</evidence>
<dbReference type="EMBL" id="KT007000">
    <property type="protein sequence ID" value="AKQ02457.1"/>
    <property type="molecule type" value="Genomic_DNA"/>
</dbReference>
<reference evidence="1" key="1">
    <citation type="journal article" date="2015" name="ISME J.">
        <title>Aquifer environment selects for microbial species cohorts in sediment and groundwater.</title>
        <authorList>
            <person name="Hug L.A."/>
            <person name="Thomas B.C."/>
            <person name="Brown C.T."/>
            <person name="Frischkorn K.R."/>
            <person name="Williams K.H."/>
            <person name="Tringe S.G."/>
            <person name="Banfield J.F."/>
        </authorList>
    </citation>
    <scope>NUCLEOTIDE SEQUENCE</scope>
</reference>
<sequence>MKDSDGLVDPRVEVVSENKSARSFGDVGRGHISEATHVPTTLEVEIPRSVGAMVKDLGLPYLLETYRVFQEVRARSGQIDGKKLGEALSVVVPPGTEEVTLRAIGEYLGRQNVLRRYPVDTRNLPPRDGQRLS</sequence>
<organism evidence="1">
    <name type="scientific">uncultured Parcubacteria bacterium Rifle_16ft_4_minimus_37647</name>
    <dbReference type="NCBI Taxonomy" id="1665140"/>
    <lineage>
        <taxon>Bacteria</taxon>
        <taxon>Candidatus Parcubacteria</taxon>
        <taxon>environmental samples</taxon>
    </lineage>
</organism>